<dbReference type="GO" id="GO:0045333">
    <property type="term" value="P:cellular respiration"/>
    <property type="evidence" value="ECO:0007669"/>
    <property type="project" value="InterPro"/>
</dbReference>
<dbReference type="Gene3D" id="3.30.530.20">
    <property type="match status" value="1"/>
</dbReference>
<dbReference type="Pfam" id="PF03364">
    <property type="entry name" value="Polyketide_cyc"/>
    <property type="match status" value="1"/>
</dbReference>
<dbReference type="PANTHER" id="PTHR12901:SF10">
    <property type="entry name" value="COENZYME Q-BINDING PROTEIN COQ10, MITOCHONDRIAL"/>
    <property type="match status" value="1"/>
</dbReference>
<protein>
    <recommendedName>
        <fullName evidence="4">Coenzyme Q-binding protein COQ10 START domain-containing protein</fullName>
    </recommendedName>
</protein>
<evidence type="ECO:0000256" key="3">
    <source>
        <dbReference type="ARBA" id="ARBA00024947"/>
    </source>
</evidence>
<dbReference type="AlphaFoldDB" id="A0A074ZLG2"/>
<comment type="function">
    <text evidence="3">Required for the function of coenzyme Q in the respiratory chain. May serve as a chaperone or may be involved in the transport of Q6 from its site of synthesis to the catalytic sites of the respiratory complexes.</text>
</comment>
<dbReference type="KEGG" id="ovi:T265_08115"/>
<name>A0A074ZLG2_OPIVI</name>
<dbReference type="InterPro" id="IPR023393">
    <property type="entry name" value="START-like_dom_sf"/>
</dbReference>
<accession>A0A074ZLG2</accession>
<dbReference type="EMBL" id="KL596820">
    <property type="protein sequence ID" value="KER24180.1"/>
    <property type="molecule type" value="Genomic_DNA"/>
</dbReference>
<comment type="similarity">
    <text evidence="1">Belongs to the COQ10 family.</text>
</comment>
<dbReference type="Proteomes" id="UP000054324">
    <property type="component" value="Unassembled WGS sequence"/>
</dbReference>
<dbReference type="SUPFAM" id="SSF55961">
    <property type="entry name" value="Bet v1-like"/>
    <property type="match status" value="1"/>
</dbReference>
<dbReference type="CDD" id="cd07813">
    <property type="entry name" value="COQ10p_like"/>
    <property type="match status" value="1"/>
</dbReference>
<evidence type="ECO:0000313" key="5">
    <source>
        <dbReference type="EMBL" id="KER24180.1"/>
    </source>
</evidence>
<dbReference type="STRING" id="6198.A0A074ZLG2"/>
<organism evidence="5 6">
    <name type="scientific">Opisthorchis viverrini</name>
    <name type="common">Southeast Asian liver fluke</name>
    <dbReference type="NCBI Taxonomy" id="6198"/>
    <lineage>
        <taxon>Eukaryota</taxon>
        <taxon>Metazoa</taxon>
        <taxon>Spiralia</taxon>
        <taxon>Lophotrochozoa</taxon>
        <taxon>Platyhelminthes</taxon>
        <taxon>Trematoda</taxon>
        <taxon>Digenea</taxon>
        <taxon>Opisthorchiida</taxon>
        <taxon>Opisthorchiata</taxon>
        <taxon>Opisthorchiidae</taxon>
        <taxon>Opisthorchis</taxon>
    </lineage>
</organism>
<dbReference type="RefSeq" id="XP_009172086.1">
    <property type="nucleotide sequence ID" value="XM_009173822.1"/>
</dbReference>
<dbReference type="InterPro" id="IPR005031">
    <property type="entry name" value="COQ10_START"/>
</dbReference>
<dbReference type="PANTHER" id="PTHR12901">
    <property type="entry name" value="SPERM PROTEIN HOMOLOG"/>
    <property type="match status" value="1"/>
</dbReference>
<dbReference type="InterPro" id="IPR044996">
    <property type="entry name" value="COQ10-like"/>
</dbReference>
<proteinExistence type="inferred from homology"/>
<dbReference type="CTD" id="20322294"/>
<evidence type="ECO:0000259" key="4">
    <source>
        <dbReference type="Pfam" id="PF03364"/>
    </source>
</evidence>
<dbReference type="GO" id="GO:0048039">
    <property type="term" value="F:ubiquinone binding"/>
    <property type="evidence" value="ECO:0007669"/>
    <property type="project" value="InterPro"/>
</dbReference>
<dbReference type="GO" id="GO:0005739">
    <property type="term" value="C:mitochondrion"/>
    <property type="evidence" value="ECO:0007669"/>
    <property type="project" value="TreeGrafter"/>
</dbReference>
<comment type="subunit">
    <text evidence="2">Interacts with coenzyme Q.</text>
</comment>
<evidence type="ECO:0000256" key="2">
    <source>
        <dbReference type="ARBA" id="ARBA00011814"/>
    </source>
</evidence>
<feature type="domain" description="Coenzyme Q-binding protein COQ10 START" evidence="4">
    <location>
        <begin position="46"/>
        <end position="174"/>
    </location>
</feature>
<evidence type="ECO:0000256" key="1">
    <source>
        <dbReference type="ARBA" id="ARBA00006885"/>
    </source>
</evidence>
<keyword evidence="6" id="KW-1185">Reference proteome</keyword>
<dbReference type="OrthoDB" id="292693at2759"/>
<evidence type="ECO:0000313" key="6">
    <source>
        <dbReference type="Proteomes" id="UP000054324"/>
    </source>
</evidence>
<reference evidence="5 6" key="1">
    <citation type="submission" date="2013-11" db="EMBL/GenBank/DDBJ databases">
        <title>Opisthorchis viverrini - life in the bile duct.</title>
        <authorList>
            <person name="Young N.D."/>
            <person name="Nagarajan N."/>
            <person name="Lin S.J."/>
            <person name="Korhonen P.K."/>
            <person name="Jex A.R."/>
            <person name="Hall R.S."/>
            <person name="Safavi-Hemami H."/>
            <person name="Kaewkong W."/>
            <person name="Bertrand D."/>
            <person name="Gao S."/>
            <person name="Seet Q."/>
            <person name="Wongkham S."/>
            <person name="Teh B.T."/>
            <person name="Wongkham C."/>
            <person name="Intapan P.M."/>
            <person name="Maleewong W."/>
            <person name="Yang X."/>
            <person name="Hu M."/>
            <person name="Wang Z."/>
            <person name="Hofmann A."/>
            <person name="Sternberg P.W."/>
            <person name="Tan P."/>
            <person name="Wang J."/>
            <person name="Gasser R.B."/>
        </authorList>
    </citation>
    <scope>NUCLEOTIDE SEQUENCE [LARGE SCALE GENOMIC DNA]</scope>
</reference>
<dbReference type="GeneID" id="20322294"/>
<sequence>MQPMFYNLTRPYWQSMNPLRAHIRMFLTLGNSQDKSMSYKERRLLGYSQQQMFNIAADVGKYREFVPWCNESVVVRKTASGAVIVQLGVGFPPLSESYTSTVTLQHPAHVKSVAHSSHMFEYLINQWHFWPGLVANENTCMVEFSVDFEFKSALYAKIAGLFFDQVVAMMVNAFITRARTLHGPASIPPQKPDILEYSRCRGLTRTTNHLVSDFVPSLGHCEPECGPAATMENA</sequence>
<gene>
    <name evidence="5" type="ORF">T265_08115</name>
</gene>